<keyword evidence="2" id="KW-1003">Cell membrane</keyword>
<keyword evidence="7" id="KW-0408">Iron</keyword>
<evidence type="ECO:0000256" key="3">
    <source>
        <dbReference type="ARBA" id="ARBA00022692"/>
    </source>
</evidence>
<feature type="transmembrane region" description="Helical" evidence="12">
    <location>
        <begin position="150"/>
        <end position="167"/>
    </location>
</feature>
<feature type="transmembrane region" description="Helical" evidence="12">
    <location>
        <begin position="23"/>
        <end position="43"/>
    </location>
</feature>
<evidence type="ECO:0000313" key="14">
    <source>
        <dbReference type="Proteomes" id="UP000006048"/>
    </source>
</evidence>
<dbReference type="PANTHER" id="PTHR35457">
    <property type="entry name" value="HEME A SYNTHASE"/>
    <property type="match status" value="1"/>
</dbReference>
<keyword evidence="9 12" id="KW-0472">Membrane</keyword>
<feature type="transmembrane region" description="Helical" evidence="12">
    <location>
        <begin position="109"/>
        <end position="130"/>
    </location>
</feature>
<keyword evidence="3 12" id="KW-0812">Transmembrane</keyword>
<sequence length="314" mass="33951">MGKRQSKSCPFVAKANSILMRKYAVFVLIYTLVVILFGAYVRISGSGAGCGEHWPTCDGEVVPGDLIKNHAKTIEYTHRLTSGLSGLFVLALVLGVMRGRPQNQPARRWALFSLLFIISEGLLGASLVLFRWVGMDASIGRGLMMPLHLGNTYLLLTALALTVKALATEAAPRLTRNRAILIGAALLLITGMFGAIAALGDTLFPGTKGIVTEGHTYLKLRNIHPFIAVLTIGHILAVAVRRRDEYNAETIGRWHLCDAVAFLAALQGIIGIANIVLSAPAYMQIVHLLGSDILWITYSIWLFSAARPPEPAAV</sequence>
<protein>
    <submittedName>
        <fullName evidence="13">Cytochrome oxidase assembly</fullName>
    </submittedName>
</protein>
<dbReference type="GO" id="GO:0016491">
    <property type="term" value="F:oxidoreductase activity"/>
    <property type="evidence" value="ECO:0007669"/>
    <property type="project" value="UniProtKB-KW"/>
</dbReference>
<gene>
    <name evidence="13" type="ordered locus">Turpa_3815</name>
</gene>
<dbReference type="EMBL" id="CP002959">
    <property type="protein sequence ID" value="AFM14449.1"/>
    <property type="molecule type" value="Genomic_DNA"/>
</dbReference>
<evidence type="ECO:0000256" key="11">
    <source>
        <dbReference type="ARBA" id="ARBA00023444"/>
    </source>
</evidence>
<evidence type="ECO:0000256" key="10">
    <source>
        <dbReference type="ARBA" id="ARBA00023157"/>
    </source>
</evidence>
<evidence type="ECO:0000256" key="7">
    <source>
        <dbReference type="ARBA" id="ARBA00023004"/>
    </source>
</evidence>
<evidence type="ECO:0000256" key="12">
    <source>
        <dbReference type="SAM" id="Phobius"/>
    </source>
</evidence>
<keyword evidence="5 12" id="KW-1133">Transmembrane helix</keyword>
<dbReference type="InterPro" id="IPR003780">
    <property type="entry name" value="COX15/CtaA_fam"/>
</dbReference>
<dbReference type="AlphaFoldDB" id="I4BAZ2"/>
<evidence type="ECO:0000313" key="13">
    <source>
        <dbReference type="EMBL" id="AFM14449.1"/>
    </source>
</evidence>
<evidence type="ECO:0000256" key="5">
    <source>
        <dbReference type="ARBA" id="ARBA00022989"/>
    </source>
</evidence>
<evidence type="ECO:0000256" key="9">
    <source>
        <dbReference type="ARBA" id="ARBA00023136"/>
    </source>
</evidence>
<comment type="subcellular location">
    <subcellularLocation>
        <location evidence="1">Membrane</location>
        <topology evidence="1">Multi-pass membrane protein</topology>
    </subcellularLocation>
</comment>
<feature type="transmembrane region" description="Helical" evidence="12">
    <location>
        <begin position="260"/>
        <end position="279"/>
    </location>
</feature>
<dbReference type="HOGENOM" id="CLU_053655_0_0_12"/>
<dbReference type="GO" id="GO:0046872">
    <property type="term" value="F:metal ion binding"/>
    <property type="evidence" value="ECO:0007669"/>
    <property type="project" value="UniProtKB-KW"/>
</dbReference>
<evidence type="ECO:0000256" key="2">
    <source>
        <dbReference type="ARBA" id="ARBA00022475"/>
    </source>
</evidence>
<reference evidence="13 14" key="1">
    <citation type="submission" date="2012-06" db="EMBL/GenBank/DDBJ databases">
        <title>The complete chromosome of genome of Turneriella parva DSM 21527.</title>
        <authorList>
            <consortium name="US DOE Joint Genome Institute (JGI-PGF)"/>
            <person name="Lucas S."/>
            <person name="Han J."/>
            <person name="Lapidus A."/>
            <person name="Bruce D."/>
            <person name="Goodwin L."/>
            <person name="Pitluck S."/>
            <person name="Peters L."/>
            <person name="Kyrpides N."/>
            <person name="Mavromatis K."/>
            <person name="Ivanova N."/>
            <person name="Mikhailova N."/>
            <person name="Chertkov O."/>
            <person name="Detter J.C."/>
            <person name="Tapia R."/>
            <person name="Han C."/>
            <person name="Land M."/>
            <person name="Hauser L."/>
            <person name="Markowitz V."/>
            <person name="Cheng J.-F."/>
            <person name="Hugenholtz P."/>
            <person name="Woyke T."/>
            <person name="Wu D."/>
            <person name="Gronow S."/>
            <person name="Wellnitz S."/>
            <person name="Brambilla E."/>
            <person name="Klenk H.-P."/>
            <person name="Eisen J.A."/>
        </authorList>
    </citation>
    <scope>NUCLEOTIDE SEQUENCE [LARGE SCALE GENOMIC DNA]</scope>
    <source>
        <strain evidence="14">ATCC BAA-1111 / DSM 21527 / NCTC 11395 / H</strain>
    </source>
</reference>
<keyword evidence="6" id="KW-0560">Oxidoreductase</keyword>
<organism evidence="13 14">
    <name type="scientific">Turneriella parva (strain ATCC BAA-1111 / DSM 21527 / NCTC 11395 / H)</name>
    <name type="common">Leptospira parva</name>
    <dbReference type="NCBI Taxonomy" id="869212"/>
    <lineage>
        <taxon>Bacteria</taxon>
        <taxon>Pseudomonadati</taxon>
        <taxon>Spirochaetota</taxon>
        <taxon>Spirochaetia</taxon>
        <taxon>Leptospirales</taxon>
        <taxon>Leptospiraceae</taxon>
        <taxon>Turneriella</taxon>
    </lineage>
</organism>
<evidence type="ECO:0000256" key="8">
    <source>
        <dbReference type="ARBA" id="ARBA00023133"/>
    </source>
</evidence>
<keyword evidence="8" id="KW-0350">Heme biosynthesis</keyword>
<dbReference type="STRING" id="869212.Turpa_3815"/>
<dbReference type="PANTHER" id="PTHR35457:SF1">
    <property type="entry name" value="HEME A SYNTHASE"/>
    <property type="match status" value="1"/>
</dbReference>
<dbReference type="KEGG" id="tpx:Turpa_3815"/>
<evidence type="ECO:0000256" key="4">
    <source>
        <dbReference type="ARBA" id="ARBA00022723"/>
    </source>
</evidence>
<dbReference type="InterPro" id="IPR050450">
    <property type="entry name" value="COX15/CtaA_HemeA_synthase"/>
</dbReference>
<keyword evidence="10" id="KW-1015">Disulfide bond</keyword>
<dbReference type="Proteomes" id="UP000006048">
    <property type="component" value="Chromosome"/>
</dbReference>
<dbReference type="GO" id="GO:0016020">
    <property type="term" value="C:membrane"/>
    <property type="evidence" value="ECO:0007669"/>
    <property type="project" value="UniProtKB-SubCell"/>
</dbReference>
<name>I4BAZ2_TURPD</name>
<dbReference type="PATRIC" id="fig|869212.3.peg.3844"/>
<comment type="pathway">
    <text evidence="11">Porphyrin-containing compound metabolism.</text>
</comment>
<dbReference type="Pfam" id="PF02628">
    <property type="entry name" value="COX15-CtaA"/>
    <property type="match status" value="1"/>
</dbReference>
<feature type="transmembrane region" description="Helical" evidence="12">
    <location>
        <begin position="80"/>
        <end position="97"/>
    </location>
</feature>
<feature type="transmembrane region" description="Helical" evidence="12">
    <location>
        <begin position="179"/>
        <end position="199"/>
    </location>
</feature>
<evidence type="ECO:0000256" key="1">
    <source>
        <dbReference type="ARBA" id="ARBA00004141"/>
    </source>
</evidence>
<feature type="transmembrane region" description="Helical" evidence="12">
    <location>
        <begin position="223"/>
        <end position="240"/>
    </location>
</feature>
<dbReference type="GO" id="GO:0006784">
    <property type="term" value="P:heme A biosynthetic process"/>
    <property type="evidence" value="ECO:0007669"/>
    <property type="project" value="InterPro"/>
</dbReference>
<keyword evidence="4" id="KW-0479">Metal-binding</keyword>
<proteinExistence type="predicted"/>
<evidence type="ECO:0000256" key="6">
    <source>
        <dbReference type="ARBA" id="ARBA00023002"/>
    </source>
</evidence>
<accession>I4BAZ2</accession>
<keyword evidence="14" id="KW-1185">Reference proteome</keyword>